<dbReference type="EMBL" id="CACRXK020000822">
    <property type="protein sequence ID" value="CAB3985052.1"/>
    <property type="molecule type" value="Genomic_DNA"/>
</dbReference>
<dbReference type="InterPro" id="IPR000742">
    <property type="entry name" value="EGF"/>
</dbReference>
<dbReference type="Pfam" id="PF12947">
    <property type="entry name" value="EGF_3"/>
    <property type="match status" value="6"/>
</dbReference>
<dbReference type="PANTHER" id="PTHR24050">
    <property type="entry name" value="PA14 DOMAIN-CONTAINING PROTEIN"/>
    <property type="match status" value="1"/>
</dbReference>
<keyword evidence="3" id="KW-0677">Repeat</keyword>
<dbReference type="SUPFAM" id="SSF57184">
    <property type="entry name" value="Growth factor receptor domain"/>
    <property type="match status" value="2"/>
</dbReference>
<evidence type="ECO:0000313" key="7">
    <source>
        <dbReference type="Proteomes" id="UP001152795"/>
    </source>
</evidence>
<organism evidence="6 7">
    <name type="scientific">Paramuricea clavata</name>
    <name type="common">Red gorgonian</name>
    <name type="synonym">Violescent sea-whip</name>
    <dbReference type="NCBI Taxonomy" id="317549"/>
    <lineage>
        <taxon>Eukaryota</taxon>
        <taxon>Metazoa</taxon>
        <taxon>Cnidaria</taxon>
        <taxon>Anthozoa</taxon>
        <taxon>Octocorallia</taxon>
        <taxon>Malacalcyonacea</taxon>
        <taxon>Plexauridae</taxon>
        <taxon>Paramuricea</taxon>
    </lineage>
</organism>
<keyword evidence="4" id="KW-1015">Disulfide bond</keyword>
<dbReference type="PROSITE" id="PS00010">
    <property type="entry name" value="ASX_HYDROXYL"/>
    <property type="match status" value="6"/>
</dbReference>
<name>A0A6S7G7V3_PARCT</name>
<keyword evidence="2" id="KW-0732">Signal</keyword>
<dbReference type="PANTHER" id="PTHR24050:SF28">
    <property type="entry name" value="UROMODULIN-LIKE"/>
    <property type="match status" value="1"/>
</dbReference>
<dbReference type="Proteomes" id="UP001152795">
    <property type="component" value="Unassembled WGS sequence"/>
</dbReference>
<keyword evidence="1 5" id="KW-0245">EGF-like domain</keyword>
<protein>
    <submittedName>
        <fullName evidence="6">Fibulin-1-like isoform X1</fullName>
    </submittedName>
</protein>
<accession>A0A6S7G7V3</accession>
<dbReference type="PROSITE" id="PS50026">
    <property type="entry name" value="EGF_3"/>
    <property type="match status" value="6"/>
</dbReference>
<dbReference type="PROSITE" id="PS01187">
    <property type="entry name" value="EGF_CA"/>
    <property type="match status" value="1"/>
</dbReference>
<dbReference type="CDD" id="cd00054">
    <property type="entry name" value="EGF_CA"/>
    <property type="match status" value="6"/>
</dbReference>
<dbReference type="GO" id="GO:0005509">
    <property type="term" value="F:calcium ion binding"/>
    <property type="evidence" value="ECO:0007669"/>
    <property type="project" value="InterPro"/>
</dbReference>
<feature type="non-terminal residue" evidence="6">
    <location>
        <position position="1"/>
    </location>
</feature>
<dbReference type="FunFam" id="2.10.25.10:FF:000038">
    <property type="entry name" value="Fibrillin 2"/>
    <property type="match status" value="6"/>
</dbReference>
<dbReference type="InterPro" id="IPR009030">
    <property type="entry name" value="Growth_fac_rcpt_cys_sf"/>
</dbReference>
<dbReference type="PROSITE" id="PS01186">
    <property type="entry name" value="EGF_2"/>
    <property type="match status" value="6"/>
</dbReference>
<dbReference type="Gene3D" id="2.10.25.10">
    <property type="entry name" value="Laminin"/>
    <property type="match status" value="6"/>
</dbReference>
<evidence type="ECO:0000313" key="6">
    <source>
        <dbReference type="EMBL" id="CAB3985052.1"/>
    </source>
</evidence>
<dbReference type="InterPro" id="IPR001881">
    <property type="entry name" value="EGF-like_Ca-bd_dom"/>
</dbReference>
<dbReference type="InterPro" id="IPR024731">
    <property type="entry name" value="NELL2-like_EGF"/>
</dbReference>
<comment type="caution">
    <text evidence="6">The sequence shown here is derived from an EMBL/GenBank/DDBJ whole genome shotgun (WGS) entry which is preliminary data.</text>
</comment>
<proteinExistence type="predicted"/>
<dbReference type="OrthoDB" id="5983152at2759"/>
<dbReference type="InterPro" id="IPR000152">
    <property type="entry name" value="EGF-type_Asp/Asn_hydroxyl_site"/>
</dbReference>
<dbReference type="InterPro" id="IPR052235">
    <property type="entry name" value="Nephronectin_domain"/>
</dbReference>
<dbReference type="AlphaFoldDB" id="A0A6S7G7V3"/>
<evidence type="ECO:0000256" key="1">
    <source>
        <dbReference type="ARBA" id="ARBA00022536"/>
    </source>
</evidence>
<reference evidence="6" key="1">
    <citation type="submission" date="2020-04" db="EMBL/GenBank/DDBJ databases">
        <authorList>
            <person name="Alioto T."/>
            <person name="Alioto T."/>
            <person name="Gomez Garrido J."/>
        </authorList>
    </citation>
    <scope>NUCLEOTIDE SEQUENCE</scope>
    <source>
        <strain evidence="6">A484AB</strain>
    </source>
</reference>
<evidence type="ECO:0000256" key="4">
    <source>
        <dbReference type="ARBA" id="ARBA00023157"/>
    </source>
</evidence>
<evidence type="ECO:0000256" key="5">
    <source>
        <dbReference type="PROSITE-ProRule" id="PRU00076"/>
    </source>
</evidence>
<evidence type="ECO:0000256" key="3">
    <source>
        <dbReference type="ARBA" id="ARBA00022737"/>
    </source>
</evidence>
<dbReference type="InterPro" id="IPR018097">
    <property type="entry name" value="EGF_Ca-bd_CS"/>
</dbReference>
<dbReference type="SMART" id="SM00179">
    <property type="entry name" value="EGF_CA"/>
    <property type="match status" value="6"/>
</dbReference>
<gene>
    <name evidence="6" type="ORF">PACLA_8A025960</name>
</gene>
<dbReference type="SMART" id="SM00181">
    <property type="entry name" value="EGF"/>
    <property type="match status" value="6"/>
</dbReference>
<comment type="caution">
    <text evidence="5">Lacks conserved residue(s) required for the propagation of feature annotation.</text>
</comment>
<evidence type="ECO:0000256" key="2">
    <source>
        <dbReference type="ARBA" id="ARBA00022729"/>
    </source>
</evidence>
<sequence>TCKTMQAGPQSPTHRLRDDIDFLNHLPKEIQEDTLLVSFYVYRNLKYGTKEGNNRCSSTERCVPSHTNSSGWRGVEGYRHDNECLSSPCGNNATCNNTEGSFNCTCDQGFVGNGLNCSDVNECLSSPCGYNATCNNIVGSFNCSCKQGFEGDGLNCSDVNECLSSPCGYNATCHNTVGSFNCSCKQGFEGDGLSCSDVNECLSSPCGYNATCNNTVGSFNCSCKQGFEGDGLNCSDVDECLSSPCGYNATCNNTVGSFNCSCNHGFEGNGFNCSDVIECLSFPCGNNATCDNTEGSFNCFCKQGFEGDGFNCSVGIGIFFVEQSKFILCISAFWKYSAQLEERVNTNWFSPSDDEDLDEDLQREDLDAGILHGIIPHLAKMSPQMEDARI</sequence>
<keyword evidence="7" id="KW-1185">Reference proteome</keyword>